<dbReference type="Proteomes" id="UP000597668">
    <property type="component" value="Unassembled WGS sequence"/>
</dbReference>
<dbReference type="Gene3D" id="1.25.10.10">
    <property type="entry name" value="Leucine-rich Repeat Variant"/>
    <property type="match status" value="1"/>
</dbReference>
<dbReference type="NCBIfam" id="TIGR02675">
    <property type="entry name" value="tape_meas_nterm"/>
    <property type="match status" value="1"/>
</dbReference>
<protein>
    <submittedName>
        <fullName evidence="2">Tape measure protein</fullName>
    </submittedName>
</protein>
<evidence type="ECO:0000313" key="3">
    <source>
        <dbReference type="Proteomes" id="UP000597668"/>
    </source>
</evidence>
<dbReference type="InterPro" id="IPR011989">
    <property type="entry name" value="ARM-like"/>
</dbReference>
<comment type="caution">
    <text evidence="2">The sequence shown here is derived from an EMBL/GenBank/DDBJ whole genome shotgun (WGS) entry which is preliminary data.</text>
</comment>
<dbReference type="PANTHER" id="PTHR38812:SF2">
    <property type="entry name" value="MU-LIKE PROPHAGE FLUMU PROTEIN GP42"/>
    <property type="match status" value="1"/>
</dbReference>
<dbReference type="InterPro" id="IPR013491">
    <property type="entry name" value="Tape_meas_N"/>
</dbReference>
<dbReference type="InterPro" id="IPR016024">
    <property type="entry name" value="ARM-type_fold"/>
</dbReference>
<name>A0A8J6IHJ5_9FIRM</name>
<accession>A0A8J6IHJ5</accession>
<reference evidence="2" key="1">
    <citation type="submission" date="2020-08" db="EMBL/GenBank/DDBJ databases">
        <authorList>
            <person name="Liu C."/>
            <person name="Sun Q."/>
        </authorList>
    </citation>
    <scope>NUCLEOTIDE SEQUENCE</scope>
    <source>
        <strain evidence="2">NSJ-65</strain>
    </source>
</reference>
<dbReference type="SUPFAM" id="SSF48371">
    <property type="entry name" value="ARM repeat"/>
    <property type="match status" value="1"/>
</dbReference>
<dbReference type="Pfam" id="PF20155">
    <property type="entry name" value="TMP_3"/>
    <property type="match status" value="1"/>
</dbReference>
<proteinExistence type="predicted"/>
<evidence type="ECO:0000313" key="2">
    <source>
        <dbReference type="EMBL" id="MBC3517220.1"/>
    </source>
</evidence>
<dbReference type="RefSeq" id="WP_186488661.1">
    <property type="nucleotide sequence ID" value="NZ_JACOGI010000003.1"/>
</dbReference>
<dbReference type="AlphaFoldDB" id="A0A8J6IHJ5"/>
<gene>
    <name evidence="2" type="ORF">H8K20_12550</name>
</gene>
<dbReference type="PANTHER" id="PTHR38812">
    <property type="entry name" value="MU-LIKE PROPHAGE FLUMU PROTEIN GP42"/>
    <property type="match status" value="1"/>
</dbReference>
<sequence>MADFTVKGDTKLDSSGFSTGLGKLGKLASKGLAVIGTASVAAIGAVAAAGVQYNASMEQYQTAFTTMLGGSEAADTLTNSLKTLAAKTPLAMSDLADASKTLLAFGSSADELPDTLRKLGDVAMGDAQKLGTMATAFGRIQSNGRASMEEINMMIDQGFNPLNIIAEQTGETMEEVRKRVSDGGVSFEELSGALDVATSAGGQFYGAMEAQSKTLNGQLSTLSDNASALAGAMAEGLSEGIASTLLPTINGWVDQLLVAVQEQGIEGAISVAGQIIAEAVNMLLEAAPQLIETAVSLVTAFLSGIQAMLPSLGQGATGIITSLATGIYGLLPQIITVGAQLVVTLAQAIINALPTVCTAGMQALSTLVDTIVNNLPQIIDTGTKLILSLIDGLVKTIPDLVAQIPALIVKLVVAIAQNLPKIISAGAQIITSLISGIGQMAGNLIAKFPELMSQIWDAVKNIDWIDLGKSIIKGLINGIGSMGSALWDAAKNIAKKALDSIKKFFGIKSPSRVMRDQVGKMLPAGMAIGVEADTDKAVHAAEMAADEMVQAAQQAVGQAQYQVGAGVYTAAVAQQEPVTGTQNVSNVQYVTFEQPMQAPDEIARALRIQQTYGLAGAR</sequence>
<organism evidence="2 3">
    <name type="scientific">Neobittarella massiliensis</name>
    <name type="common">ex Bilen et al. 2018</name>
    <dbReference type="NCBI Taxonomy" id="2041842"/>
    <lineage>
        <taxon>Bacteria</taxon>
        <taxon>Bacillati</taxon>
        <taxon>Bacillota</taxon>
        <taxon>Clostridia</taxon>
        <taxon>Eubacteriales</taxon>
        <taxon>Oscillospiraceae</taxon>
        <taxon>Neobittarella (ex Bilen et al. 2018)</taxon>
    </lineage>
</organism>
<dbReference type="InterPro" id="IPR053058">
    <property type="entry name" value="Mulikevirus_tape_measure"/>
</dbReference>
<keyword evidence="3" id="KW-1185">Reference proteome</keyword>
<feature type="domain" description="Tape measure protein N-terminal" evidence="1">
    <location>
        <begin position="50"/>
        <end position="234"/>
    </location>
</feature>
<dbReference type="EMBL" id="JACOGI010000003">
    <property type="protein sequence ID" value="MBC3517220.1"/>
    <property type="molecule type" value="Genomic_DNA"/>
</dbReference>
<evidence type="ECO:0000259" key="1">
    <source>
        <dbReference type="Pfam" id="PF20155"/>
    </source>
</evidence>